<evidence type="ECO:0000313" key="2">
    <source>
        <dbReference type="EMBL" id="EDQ49620.1"/>
    </source>
</evidence>
<name>A9U3Y3_PHYPA</name>
<feature type="region of interest" description="Disordered" evidence="1">
    <location>
        <begin position="1"/>
        <end position="31"/>
    </location>
</feature>
<accession>A9U3Y3</accession>
<gene>
    <name evidence="2" type="ORF">PHYPADRAFT_101624</name>
</gene>
<evidence type="ECO:0000256" key="1">
    <source>
        <dbReference type="SAM" id="MobiDB-lite"/>
    </source>
</evidence>
<dbReference type="AlphaFoldDB" id="A9U3Y3"/>
<proteinExistence type="predicted"/>
<reference evidence="2" key="1">
    <citation type="journal article" date="2008" name="Science">
        <title>The Physcomitrella genome reveals evolutionary insights into the conquest of land by plants.</title>
        <authorList>
            <person name="Rensing S."/>
            <person name="Lang D."/>
            <person name="Zimmer A."/>
            <person name="Terry A."/>
            <person name="Salamov A."/>
            <person name="Shapiro H."/>
            <person name="Nishiyama T."/>
            <person name="Perroud P.-F."/>
            <person name="Lindquist E."/>
            <person name="Kamisugi Y."/>
            <person name="Tanahashi T."/>
            <person name="Sakakibara K."/>
            <person name="Fujita T."/>
            <person name="Oishi K."/>
            <person name="Shin-I T."/>
            <person name="Kuroki Y."/>
            <person name="Toyoda A."/>
            <person name="Suzuki Y."/>
            <person name="Hashimoto A."/>
            <person name="Yamaguchi K."/>
            <person name="Sugano A."/>
            <person name="Kohara Y."/>
            <person name="Fujiyama A."/>
            <person name="Anterola A."/>
            <person name="Aoki S."/>
            <person name="Ashton N."/>
            <person name="Barbazuk W.B."/>
            <person name="Barker E."/>
            <person name="Bennetzen J."/>
            <person name="Bezanilla M."/>
            <person name="Blankenship R."/>
            <person name="Cho S.H."/>
            <person name="Dutcher S."/>
            <person name="Estelle M."/>
            <person name="Fawcett J.A."/>
            <person name="Gundlach H."/>
            <person name="Hanada K."/>
            <person name="Heyl A."/>
            <person name="Hicks K.A."/>
            <person name="Hugh J."/>
            <person name="Lohr M."/>
            <person name="Mayer K."/>
            <person name="Melkozernov A."/>
            <person name="Murata T."/>
            <person name="Nelson D."/>
            <person name="Pils B."/>
            <person name="Prigge M."/>
            <person name="Reiss B."/>
            <person name="Renner T."/>
            <person name="Rombauts S."/>
            <person name="Rushton P."/>
            <person name="Sanderfoot A."/>
            <person name="Schween G."/>
            <person name="Shiu S.-H."/>
            <person name="Stueber K."/>
            <person name="Theodoulou F.L."/>
            <person name="Tu H."/>
            <person name="Van de Peer Y."/>
            <person name="Verrier P.J."/>
            <person name="Waters E."/>
            <person name="Wood A."/>
            <person name="Yang L."/>
            <person name="Cove D."/>
            <person name="Cuming A."/>
            <person name="Hasebe M."/>
            <person name="Lucas S."/>
            <person name="Mishler D.B."/>
            <person name="Reski R."/>
            <person name="Grigoriev I."/>
            <person name="Quatrano R.S."/>
            <person name="Boore J.L."/>
        </authorList>
    </citation>
    <scope>NUCLEOTIDE SEQUENCE [LARGE SCALE GENOMIC DNA]</scope>
</reference>
<dbReference type="EMBL" id="DS545363">
    <property type="protein sequence ID" value="EDQ49620.1"/>
    <property type="molecule type" value="Genomic_DNA"/>
</dbReference>
<protein>
    <submittedName>
        <fullName evidence="2">Predicted protein</fullName>
    </submittedName>
</protein>
<sequence>MESCDEGGRGGEGGMWEERREDSGELEESADRLQLGTSFWSTSTRVKKPPIGGTSPLSRSHSRNCAHRYSETIAPDGVIGRERGLEVAERKSSFCVEIRSFNGYAVEASPTLSKTTDCNIETSLFRSMAILTWTPSLLSVWTWKSLIVSSYPVAIF</sequence>
<organism>
    <name type="scientific">Physcomitrium patens</name>
    <name type="common">Spreading-leaved earth moss</name>
    <name type="synonym">Physcomitrella patens</name>
    <dbReference type="NCBI Taxonomy" id="3218"/>
    <lineage>
        <taxon>Eukaryota</taxon>
        <taxon>Viridiplantae</taxon>
        <taxon>Streptophyta</taxon>
        <taxon>Embryophyta</taxon>
        <taxon>Bryophyta</taxon>
        <taxon>Bryophytina</taxon>
        <taxon>Bryopsida</taxon>
        <taxon>Funariidae</taxon>
        <taxon>Funariales</taxon>
        <taxon>Funariaceae</taxon>
        <taxon>Physcomitrium</taxon>
    </lineage>
</organism>